<reference evidence="2 3" key="1">
    <citation type="submission" date="2020-06" db="EMBL/GenBank/DDBJ databases">
        <title>Genome sequence of 2 isolates from Red Sea Mangroves.</title>
        <authorList>
            <person name="Sefrji F."/>
            <person name="Michoud G."/>
            <person name="Merlino G."/>
            <person name="Daffonchio D."/>
        </authorList>
    </citation>
    <scope>NUCLEOTIDE SEQUENCE [LARGE SCALE GENOMIC DNA]</scope>
    <source>
        <strain evidence="2 3">R1DC25</strain>
    </source>
</reference>
<protein>
    <submittedName>
        <fullName evidence="2">Uncharacterized protein</fullName>
    </submittedName>
</protein>
<dbReference type="Proteomes" id="UP000593594">
    <property type="component" value="Chromosome"/>
</dbReference>
<dbReference type="EMBL" id="CP058214">
    <property type="protein sequence ID" value="QPC43499.1"/>
    <property type="molecule type" value="Genomic_DNA"/>
</dbReference>
<proteinExistence type="predicted"/>
<evidence type="ECO:0000313" key="2">
    <source>
        <dbReference type="EMBL" id="QPC43499.1"/>
    </source>
</evidence>
<dbReference type="RefSeq" id="WP_213160863.1">
    <property type="nucleotide sequence ID" value="NZ_CP058214.1"/>
</dbReference>
<evidence type="ECO:0000313" key="3">
    <source>
        <dbReference type="Proteomes" id="UP000593594"/>
    </source>
</evidence>
<keyword evidence="3" id="KW-1185">Reference proteome</keyword>
<feature type="region of interest" description="Disordered" evidence="1">
    <location>
        <begin position="107"/>
        <end position="130"/>
    </location>
</feature>
<feature type="region of interest" description="Disordered" evidence="1">
    <location>
        <begin position="1"/>
        <end position="40"/>
    </location>
</feature>
<dbReference type="AlphaFoldDB" id="A0A7S8HCJ0"/>
<name>A0A7S8HCJ0_9HYPH</name>
<gene>
    <name evidence="2" type="ORF">HW532_12815</name>
</gene>
<sequence length="130" mass="14285">MAKPRTPRAKAETEGRDKINPGRYHNRVEPKVADALGDPPEWIADTEKNKAWTAWKTIATEVPWLNASHRTLVATASNIYGRMIAGQDVGVQAMNLLRQCLGQMGATPADASKVAMPDGDEKDPDDELFE</sequence>
<feature type="compositionally biased region" description="Acidic residues" evidence="1">
    <location>
        <begin position="118"/>
        <end position="130"/>
    </location>
</feature>
<feature type="compositionally biased region" description="Basic and acidic residues" evidence="1">
    <location>
        <begin position="9"/>
        <end position="32"/>
    </location>
</feature>
<evidence type="ECO:0000256" key="1">
    <source>
        <dbReference type="SAM" id="MobiDB-lite"/>
    </source>
</evidence>
<dbReference type="KEGG" id="kmn:HW532_12815"/>
<accession>A0A7S8HCJ0</accession>
<organism evidence="2 3">
    <name type="scientific">Kaustia mangrovi</name>
    <dbReference type="NCBI Taxonomy" id="2593653"/>
    <lineage>
        <taxon>Bacteria</taxon>
        <taxon>Pseudomonadati</taxon>
        <taxon>Pseudomonadota</taxon>
        <taxon>Alphaproteobacteria</taxon>
        <taxon>Hyphomicrobiales</taxon>
        <taxon>Parvibaculaceae</taxon>
        <taxon>Kaustia</taxon>
    </lineage>
</organism>